<evidence type="ECO:0000256" key="1">
    <source>
        <dbReference type="ARBA" id="ARBA00009711"/>
    </source>
</evidence>
<evidence type="ECO:0000313" key="11">
    <source>
        <dbReference type="EMBL" id="KLO12188.1"/>
    </source>
</evidence>
<feature type="region of interest" description="Disordered" evidence="7">
    <location>
        <begin position="175"/>
        <end position="200"/>
    </location>
</feature>
<comment type="similarity">
    <text evidence="1">Belongs to the JHDM3 histone demethylase family.</text>
</comment>
<dbReference type="STRING" id="27342.A0A0H2RRV0"/>
<reference evidence="11 12" key="1">
    <citation type="submission" date="2015-04" db="EMBL/GenBank/DDBJ databases">
        <title>Complete genome sequence of Schizopora paradoxa KUC8140, a cosmopolitan wood degrader in East Asia.</title>
        <authorList>
            <consortium name="DOE Joint Genome Institute"/>
            <person name="Min B."/>
            <person name="Park H."/>
            <person name="Jang Y."/>
            <person name="Kim J.-J."/>
            <person name="Kim K.H."/>
            <person name="Pangilinan J."/>
            <person name="Lipzen A."/>
            <person name="Riley R."/>
            <person name="Grigoriev I.V."/>
            <person name="Spatafora J.W."/>
            <person name="Choi I.-G."/>
        </authorList>
    </citation>
    <scope>NUCLEOTIDE SEQUENCE [LARGE SCALE GENOMIC DNA]</scope>
    <source>
        <strain evidence="11 12">KUC8140</strain>
    </source>
</reference>
<dbReference type="EC" id="1.14.11.66" evidence="2"/>
<dbReference type="GO" id="GO:0140684">
    <property type="term" value="F:histone H3K9me2/H3K9me3 demethylase activity"/>
    <property type="evidence" value="ECO:0007669"/>
    <property type="project" value="UniProtKB-EC"/>
</dbReference>
<evidence type="ECO:0000256" key="3">
    <source>
        <dbReference type="ARBA" id="ARBA00022723"/>
    </source>
</evidence>
<feature type="region of interest" description="Disordered" evidence="7">
    <location>
        <begin position="218"/>
        <end position="283"/>
    </location>
</feature>
<evidence type="ECO:0000256" key="4">
    <source>
        <dbReference type="ARBA" id="ARBA00022771"/>
    </source>
</evidence>
<dbReference type="Pfam" id="PF13771">
    <property type="entry name" value="zf-HC5HC2H"/>
    <property type="match status" value="1"/>
</dbReference>
<dbReference type="PANTHER" id="PTHR10694:SF7">
    <property type="entry name" value="[HISTONE H3]-TRIMETHYL-L-LYSINE(9) DEMETHYLASE"/>
    <property type="match status" value="1"/>
</dbReference>
<evidence type="ECO:0000259" key="10">
    <source>
        <dbReference type="PROSITE" id="PS51805"/>
    </source>
</evidence>
<evidence type="ECO:0000259" key="8">
    <source>
        <dbReference type="PROSITE" id="PS51183"/>
    </source>
</evidence>
<keyword evidence="3" id="KW-0479">Metal-binding</keyword>
<feature type="domain" description="JmjC" evidence="9">
    <location>
        <begin position="347"/>
        <end position="513"/>
    </location>
</feature>
<dbReference type="GO" id="GO:0010468">
    <property type="term" value="P:regulation of gene expression"/>
    <property type="evidence" value="ECO:0007669"/>
    <property type="project" value="TreeGrafter"/>
</dbReference>
<organism evidence="11 12">
    <name type="scientific">Schizopora paradoxa</name>
    <dbReference type="NCBI Taxonomy" id="27342"/>
    <lineage>
        <taxon>Eukaryota</taxon>
        <taxon>Fungi</taxon>
        <taxon>Dikarya</taxon>
        <taxon>Basidiomycota</taxon>
        <taxon>Agaricomycotina</taxon>
        <taxon>Agaricomycetes</taxon>
        <taxon>Hymenochaetales</taxon>
        <taxon>Schizoporaceae</taxon>
        <taxon>Schizopora</taxon>
    </lineage>
</organism>
<feature type="domain" description="PHD-type" evidence="10">
    <location>
        <begin position="603"/>
        <end position="747"/>
    </location>
</feature>
<dbReference type="InParanoid" id="A0A0H2RRV0"/>
<keyword evidence="5" id="KW-0862">Zinc</keyword>
<dbReference type="GO" id="GO:0000785">
    <property type="term" value="C:chromatin"/>
    <property type="evidence" value="ECO:0007669"/>
    <property type="project" value="TreeGrafter"/>
</dbReference>
<dbReference type="PROSITE" id="PS51805">
    <property type="entry name" value="EPHD"/>
    <property type="match status" value="1"/>
</dbReference>
<dbReference type="EMBL" id="KQ085983">
    <property type="protein sequence ID" value="KLO12188.1"/>
    <property type="molecule type" value="Genomic_DNA"/>
</dbReference>
<dbReference type="InterPro" id="IPR003347">
    <property type="entry name" value="JmjC_dom"/>
</dbReference>
<proteinExistence type="inferred from homology"/>
<dbReference type="GO" id="GO:0005634">
    <property type="term" value="C:nucleus"/>
    <property type="evidence" value="ECO:0007669"/>
    <property type="project" value="TreeGrafter"/>
</dbReference>
<dbReference type="Gene3D" id="2.60.120.650">
    <property type="entry name" value="Cupin"/>
    <property type="match status" value="2"/>
</dbReference>
<dbReference type="SMART" id="SM00558">
    <property type="entry name" value="JmjC"/>
    <property type="match status" value="1"/>
</dbReference>
<keyword evidence="4" id="KW-0863">Zinc-finger</keyword>
<dbReference type="InterPro" id="IPR013083">
    <property type="entry name" value="Znf_RING/FYVE/PHD"/>
</dbReference>
<feature type="domain" description="JmjN" evidence="8">
    <location>
        <begin position="62"/>
        <end position="103"/>
    </location>
</feature>
<feature type="compositionally biased region" description="Polar residues" evidence="7">
    <location>
        <begin position="227"/>
        <end position="240"/>
    </location>
</feature>
<dbReference type="PROSITE" id="PS51184">
    <property type="entry name" value="JMJC"/>
    <property type="match status" value="1"/>
</dbReference>
<dbReference type="CDD" id="cd15571">
    <property type="entry name" value="ePHD"/>
    <property type="match status" value="1"/>
</dbReference>
<dbReference type="InterPro" id="IPR034732">
    <property type="entry name" value="EPHD"/>
</dbReference>
<dbReference type="PANTHER" id="PTHR10694">
    <property type="entry name" value="LYSINE-SPECIFIC DEMETHYLASE"/>
    <property type="match status" value="1"/>
</dbReference>
<feature type="compositionally biased region" description="Basic and acidic residues" evidence="7">
    <location>
        <begin position="577"/>
        <end position="588"/>
    </location>
</feature>
<evidence type="ECO:0000256" key="7">
    <source>
        <dbReference type="SAM" id="MobiDB-lite"/>
    </source>
</evidence>
<feature type="compositionally biased region" description="Basic residues" evidence="7">
    <location>
        <begin position="550"/>
        <end position="560"/>
    </location>
</feature>
<dbReference type="OrthoDB" id="9547406at2759"/>
<dbReference type="Proteomes" id="UP000053477">
    <property type="component" value="Unassembled WGS sequence"/>
</dbReference>
<dbReference type="Pfam" id="PF02375">
    <property type="entry name" value="JmjN"/>
    <property type="match status" value="1"/>
</dbReference>
<feature type="region of interest" description="Disordered" evidence="7">
    <location>
        <begin position="1"/>
        <end position="56"/>
    </location>
</feature>
<feature type="region of interest" description="Disordered" evidence="7">
    <location>
        <begin position="531"/>
        <end position="589"/>
    </location>
</feature>
<name>A0A0H2RRV0_9AGAM</name>
<accession>A0A0H2RRV0</accession>
<evidence type="ECO:0000259" key="9">
    <source>
        <dbReference type="PROSITE" id="PS51184"/>
    </source>
</evidence>
<evidence type="ECO:0000256" key="2">
    <source>
        <dbReference type="ARBA" id="ARBA00012900"/>
    </source>
</evidence>
<dbReference type="InterPro" id="IPR003349">
    <property type="entry name" value="JmjN"/>
</dbReference>
<evidence type="ECO:0000256" key="5">
    <source>
        <dbReference type="ARBA" id="ARBA00022833"/>
    </source>
</evidence>
<evidence type="ECO:0000256" key="6">
    <source>
        <dbReference type="ARBA" id="ARBA00049349"/>
    </source>
</evidence>
<protein>
    <recommendedName>
        <fullName evidence="2">[histone H3]-trimethyl-L-lysine(9) demethylase</fullName>
        <ecNumber evidence="2">1.14.11.66</ecNumber>
    </recommendedName>
</protein>
<sequence>MASVASDSTPSLTPSRSPSPIFPVQPDHFYSAENNPPSQPSTPTSGRSWLSPDDDPLATRGIPVFKPTLDEFRDFEGYMNSIESWGMRSGIVKVIPPKEWTESLPSLAPQLANVRIKKPIEQNMFGRAGLFRQENIEKRNLMSVREWAELCAKEDFMAPGVDDVALKVSGNKLMPKKKRARRGESVKEQSSHPETERGIAIVKEEDMEEELMGVAVDHHGQEDHGDSSSPSIGRSQSNALAESPLPNSHIEDHKEEAEGDGVSGPTSGRKRRVQTRADREAAMARRDQLNDAYLSDFDPHTAWLPPNTKPSDYTPEFCAILERRYWRNCGLGKPPWYGADSAGSLFTDETTSWNVAHLPSTLSRLIPSADSGLPGVNMPYLYFGMWRATFAWHVEDMDLFSINYIHFGAPKHWYAIPQGRAPQLENCMRSFFPRDTSKCRQFLRHKSFLASPNVLQSSACKPNVLVQHAGEFVITYPRGYHAGFNLGFNCAESINFALESWLDIGRKAQVCGCVGDSVRIDVDELLRAKEERDEMEAQEASKPLSSTRKSTNRSPRKRKVQSLPEDDPAKPSKKARVKVDQPVTDKPRPTVMLKFSMPKDMQPFPCCLCISRDETGLLPVHGIPSPSSGHSNHLIKDEHGNAHWRAHESCALIIPETWVDEVPSSDPSSSTTASKKRMVFGVDVISKDRWNLKCSVCQKTKHKAHGAPIQCTKGKCPKAFHISCAKDDPDHRIQFTELREVLKDVLVNGETPLTSYPEVHMTDPSSLMNLDNSYMQIPNDMNSMSQSFKSVRKIEYELLCAQHNPVVAAAKKASKQDRVRAELLKLPEMARIKLRVTSGVFEVSLVRVIEDRNAVEVLWDGGIRKEFSWNSVVWGTTGDGQQIGQKPSVMAEQRERLSSFPFPYSSNSSFAFGVGTRPSPLPSTEDSSSSRYASPEIGVRLAPAFTSYSSFPTRSGELLGKRRVVLIVRPKHSIP</sequence>
<dbReference type="Gene3D" id="3.30.40.10">
    <property type="entry name" value="Zinc/RING finger domain, C3HC4 (zinc finger)"/>
    <property type="match status" value="1"/>
</dbReference>
<keyword evidence="12" id="KW-1185">Reference proteome</keyword>
<dbReference type="Pfam" id="PF02373">
    <property type="entry name" value="JmjC"/>
    <property type="match status" value="1"/>
</dbReference>
<dbReference type="SMART" id="SM00545">
    <property type="entry name" value="JmjN"/>
    <property type="match status" value="1"/>
</dbReference>
<dbReference type="SUPFAM" id="SSF51197">
    <property type="entry name" value="Clavaminate synthase-like"/>
    <property type="match status" value="1"/>
</dbReference>
<feature type="compositionally biased region" description="Low complexity" evidence="7">
    <location>
        <begin position="1"/>
        <end position="19"/>
    </location>
</feature>
<comment type="catalytic activity">
    <reaction evidence="6">
        <text>N(6),N(6),N(6)-trimethyl-L-lysyl(9)-[histone H3] + 2 2-oxoglutarate + 2 O2 = N(6)-methyl-L-lysyl(9)-[histone H3] + 2 formaldehyde + 2 succinate + 2 CO2</text>
        <dbReference type="Rhea" id="RHEA:60200"/>
        <dbReference type="Rhea" id="RHEA-COMP:15538"/>
        <dbReference type="Rhea" id="RHEA-COMP:15542"/>
        <dbReference type="ChEBI" id="CHEBI:15379"/>
        <dbReference type="ChEBI" id="CHEBI:16526"/>
        <dbReference type="ChEBI" id="CHEBI:16810"/>
        <dbReference type="ChEBI" id="CHEBI:16842"/>
        <dbReference type="ChEBI" id="CHEBI:30031"/>
        <dbReference type="ChEBI" id="CHEBI:61929"/>
        <dbReference type="ChEBI" id="CHEBI:61961"/>
        <dbReference type="EC" id="1.14.11.66"/>
    </reaction>
</comment>
<gene>
    <name evidence="11" type="ORF">SCHPADRAFT_829945</name>
</gene>
<dbReference type="AlphaFoldDB" id="A0A0H2RRV0"/>
<dbReference type="PROSITE" id="PS51183">
    <property type="entry name" value="JMJN"/>
    <property type="match status" value="1"/>
</dbReference>
<evidence type="ECO:0000313" key="12">
    <source>
        <dbReference type="Proteomes" id="UP000053477"/>
    </source>
</evidence>
<dbReference type="GO" id="GO:0051864">
    <property type="term" value="F:histone H3K36 demethylase activity"/>
    <property type="evidence" value="ECO:0007669"/>
    <property type="project" value="TreeGrafter"/>
</dbReference>
<dbReference type="GO" id="GO:0008270">
    <property type="term" value="F:zinc ion binding"/>
    <property type="evidence" value="ECO:0007669"/>
    <property type="project" value="UniProtKB-KW"/>
</dbReference>
<feature type="compositionally biased region" description="Basic and acidic residues" evidence="7">
    <location>
        <begin position="182"/>
        <end position="197"/>
    </location>
</feature>